<evidence type="ECO:0000259" key="2">
    <source>
        <dbReference type="PROSITE" id="PS51676"/>
    </source>
</evidence>
<evidence type="ECO:0000313" key="3">
    <source>
        <dbReference type="EMBL" id="KAK6938548.1"/>
    </source>
</evidence>
<dbReference type="Gene3D" id="1.10.10.440">
    <property type="entry name" value="FF domain"/>
    <property type="match status" value="3"/>
</dbReference>
<name>A0AAN8W260_9MAGN</name>
<dbReference type="GO" id="GO:0005685">
    <property type="term" value="C:U1 snRNP"/>
    <property type="evidence" value="ECO:0007669"/>
    <property type="project" value="TreeGrafter"/>
</dbReference>
<evidence type="ECO:0000313" key="4">
    <source>
        <dbReference type="Proteomes" id="UP001370490"/>
    </source>
</evidence>
<dbReference type="InterPro" id="IPR002713">
    <property type="entry name" value="FF_domain"/>
</dbReference>
<organism evidence="3 4">
    <name type="scientific">Dillenia turbinata</name>
    <dbReference type="NCBI Taxonomy" id="194707"/>
    <lineage>
        <taxon>Eukaryota</taxon>
        <taxon>Viridiplantae</taxon>
        <taxon>Streptophyta</taxon>
        <taxon>Embryophyta</taxon>
        <taxon>Tracheophyta</taxon>
        <taxon>Spermatophyta</taxon>
        <taxon>Magnoliopsida</taxon>
        <taxon>eudicotyledons</taxon>
        <taxon>Gunneridae</taxon>
        <taxon>Pentapetalae</taxon>
        <taxon>Dilleniales</taxon>
        <taxon>Dilleniaceae</taxon>
        <taxon>Dillenia</taxon>
    </lineage>
</organism>
<feature type="coiled-coil region" evidence="1">
    <location>
        <begin position="155"/>
        <end position="185"/>
    </location>
</feature>
<dbReference type="Proteomes" id="UP001370490">
    <property type="component" value="Unassembled WGS sequence"/>
</dbReference>
<dbReference type="PANTHER" id="PTHR11864:SF0">
    <property type="entry name" value="PRP40 PRE-MRNA PROCESSING FACTOR 40 HOMOLOG A (YEAST)"/>
    <property type="match status" value="1"/>
</dbReference>
<keyword evidence="1" id="KW-0175">Coiled coil</keyword>
<dbReference type="AlphaFoldDB" id="A0AAN8W260"/>
<comment type="caution">
    <text evidence="3">The sequence shown here is derived from an EMBL/GenBank/DDBJ whole genome shotgun (WGS) entry which is preliminary data.</text>
</comment>
<dbReference type="GO" id="GO:0071004">
    <property type="term" value="C:U2-type prespliceosome"/>
    <property type="evidence" value="ECO:0007669"/>
    <property type="project" value="TreeGrafter"/>
</dbReference>
<gene>
    <name evidence="3" type="ORF">RJ641_032056</name>
</gene>
<accession>A0AAN8W260</accession>
<dbReference type="EMBL" id="JBAMMX010000006">
    <property type="protein sequence ID" value="KAK6938548.1"/>
    <property type="molecule type" value="Genomic_DNA"/>
</dbReference>
<feature type="domain" description="FF" evidence="2">
    <location>
        <begin position="89"/>
        <end position="164"/>
    </location>
</feature>
<dbReference type="PROSITE" id="PS51676">
    <property type="entry name" value="FF"/>
    <property type="match status" value="2"/>
</dbReference>
<dbReference type="SUPFAM" id="SSF81698">
    <property type="entry name" value="FF domain"/>
    <property type="match status" value="3"/>
</dbReference>
<evidence type="ECO:0000256" key="1">
    <source>
        <dbReference type="SAM" id="Coils"/>
    </source>
</evidence>
<dbReference type="InterPro" id="IPR039726">
    <property type="entry name" value="Prp40-like"/>
</dbReference>
<sequence length="347" mass="40375">MQDIEKAKKGIAVAGKVNVTPLEEKAADDEPLVCANKQAKNAFKSLLESANVESDWNWEQFGELTYYIHNAVVLGQWEKLEAEDRHIKQKKAREEFTKMLEERTRALEEHKRNITEYRKFLESCDFIKVNTPWRKIQDRTEDDERCLHLEKIDHLEIFQEEEEQKKTLKEQLRRAERKNRDAFRELMEEHVSSGVLTAKTCWRDYCMKVKELTPYLAVASNTSGSTPKDLFEDVAEELEKKVTILSYSAASISLISSTPVKEKTERSLLLRSFLKESKREEKEAKKRQRLADDLSDLLHSIKLASMHTHQILIVKRHKDRDGGYEELEDGELGEDGEIRASDAAFQF</sequence>
<reference evidence="3 4" key="1">
    <citation type="submission" date="2023-12" db="EMBL/GenBank/DDBJ databases">
        <title>A high-quality genome assembly for Dillenia turbinata (Dilleniales).</title>
        <authorList>
            <person name="Chanderbali A."/>
        </authorList>
    </citation>
    <scope>NUCLEOTIDE SEQUENCE [LARGE SCALE GENOMIC DNA]</scope>
    <source>
        <strain evidence="3">LSX21</strain>
        <tissue evidence="3">Leaf</tissue>
    </source>
</reference>
<dbReference type="Pfam" id="PF01846">
    <property type="entry name" value="FF"/>
    <property type="match status" value="1"/>
</dbReference>
<feature type="domain" description="FF" evidence="2">
    <location>
        <begin position="174"/>
        <end position="237"/>
    </location>
</feature>
<dbReference type="InterPro" id="IPR036517">
    <property type="entry name" value="FF_domain_sf"/>
</dbReference>
<dbReference type="PANTHER" id="PTHR11864">
    <property type="entry name" value="PRE-MRNA-PROCESSING PROTEIN PRP40"/>
    <property type="match status" value="1"/>
</dbReference>
<protein>
    <submittedName>
        <fullName evidence="3">FF domain</fullName>
    </submittedName>
</protein>
<dbReference type="GO" id="GO:0003723">
    <property type="term" value="F:RNA binding"/>
    <property type="evidence" value="ECO:0007669"/>
    <property type="project" value="TreeGrafter"/>
</dbReference>
<proteinExistence type="predicted"/>
<keyword evidence="4" id="KW-1185">Reference proteome</keyword>
<dbReference type="GO" id="GO:0045292">
    <property type="term" value="P:mRNA cis splicing, via spliceosome"/>
    <property type="evidence" value="ECO:0007669"/>
    <property type="project" value="InterPro"/>
</dbReference>